<dbReference type="Pfam" id="PF20113">
    <property type="entry name" value="DUF6503"/>
    <property type="match status" value="1"/>
</dbReference>
<evidence type="ECO:0008006" key="3">
    <source>
        <dbReference type="Google" id="ProtNLM"/>
    </source>
</evidence>
<dbReference type="RefSeq" id="WP_348718277.1">
    <property type="nucleotide sequence ID" value="NZ_CAXJIO010000014.1"/>
</dbReference>
<dbReference type="Proteomes" id="UP001497527">
    <property type="component" value="Unassembled WGS sequence"/>
</dbReference>
<reference evidence="1 2" key="1">
    <citation type="submission" date="2024-05" db="EMBL/GenBank/DDBJ databases">
        <authorList>
            <person name="Duchaud E."/>
        </authorList>
    </citation>
    <scope>NUCLEOTIDE SEQUENCE [LARGE SCALE GENOMIC DNA]</scope>
    <source>
        <strain evidence="1">Ena-SAMPLE-TAB-13-05-2024-13:56:06:370-140308</strain>
    </source>
</reference>
<evidence type="ECO:0000313" key="2">
    <source>
        <dbReference type="Proteomes" id="UP001497527"/>
    </source>
</evidence>
<accession>A0ABM9PDT8</accession>
<gene>
    <name evidence="1" type="ORF">T190423A01A_50030</name>
</gene>
<protein>
    <recommendedName>
        <fullName evidence="3">Outer membrane lipoprotein-sorting protein</fullName>
    </recommendedName>
</protein>
<organism evidence="1 2">
    <name type="scientific">Tenacibaculum polynesiense</name>
    <dbReference type="NCBI Taxonomy" id="3137857"/>
    <lineage>
        <taxon>Bacteria</taxon>
        <taxon>Pseudomonadati</taxon>
        <taxon>Bacteroidota</taxon>
        <taxon>Flavobacteriia</taxon>
        <taxon>Flavobacteriales</taxon>
        <taxon>Flavobacteriaceae</taxon>
        <taxon>Tenacibaculum</taxon>
    </lineage>
</organism>
<proteinExistence type="predicted"/>
<keyword evidence="2" id="KW-1185">Reference proteome</keyword>
<sequence>MRIIAVLCSLFLLSCAPKKEPLSAEEIIEKSIQFHDAKKQWNSVNLAVHMQEPRVGNPKRFSVINLNNQESSFQLQRNRDTHISTHIVDKNGQATTLLDNGIVTDSLLIKKYRLEPKRNASYHRFYKVMLGLPMSLPENIQEIKEISKVDFNNHQSYKVEIVLKEPLFSKNWYVFFSQKDFKVLGVEMFFPDNPNKGERLVFEGEFESNGIKIPRMKHWYELNNEYSGSDIIVSELKE</sequence>
<evidence type="ECO:0000313" key="1">
    <source>
        <dbReference type="EMBL" id="CAL2103782.1"/>
    </source>
</evidence>
<name>A0ABM9PDT8_9FLAO</name>
<dbReference type="EMBL" id="CAXJIO010000014">
    <property type="protein sequence ID" value="CAL2103782.1"/>
    <property type="molecule type" value="Genomic_DNA"/>
</dbReference>
<comment type="caution">
    <text evidence="1">The sequence shown here is derived from an EMBL/GenBank/DDBJ whole genome shotgun (WGS) entry which is preliminary data.</text>
</comment>
<dbReference type="InterPro" id="IPR045444">
    <property type="entry name" value="DUF6503"/>
</dbReference>
<dbReference type="PROSITE" id="PS51257">
    <property type="entry name" value="PROKAR_LIPOPROTEIN"/>
    <property type="match status" value="1"/>
</dbReference>